<organism evidence="1 2">
    <name type="scientific">Microbacterium ginsengisoli</name>
    <dbReference type="NCBI Taxonomy" id="400772"/>
    <lineage>
        <taxon>Bacteria</taxon>
        <taxon>Bacillati</taxon>
        <taxon>Actinomycetota</taxon>
        <taxon>Actinomycetes</taxon>
        <taxon>Micrococcales</taxon>
        <taxon>Microbacteriaceae</taxon>
        <taxon>Microbacterium</taxon>
    </lineage>
</organism>
<accession>A0A3C1KEI4</accession>
<evidence type="ECO:0000313" key="2">
    <source>
        <dbReference type="Proteomes" id="UP000257479"/>
    </source>
</evidence>
<evidence type="ECO:0000313" key="1">
    <source>
        <dbReference type="EMBL" id="HAN24626.1"/>
    </source>
</evidence>
<gene>
    <name evidence="1" type="ORF">DCP95_08650</name>
</gene>
<sequence>TCAWLSWALGRSSHADGYVRAAREHEASHGLADIVGRFVAAGHLPDWAFRGRAERALAAQEPVT</sequence>
<protein>
    <submittedName>
        <fullName evidence="1">Uncharacterized protein</fullName>
    </submittedName>
</protein>
<dbReference type="Proteomes" id="UP000257479">
    <property type="component" value="Unassembled WGS sequence"/>
</dbReference>
<dbReference type="EMBL" id="DMNG01000148">
    <property type="protein sequence ID" value="HAN24626.1"/>
    <property type="molecule type" value="Genomic_DNA"/>
</dbReference>
<dbReference type="AlphaFoldDB" id="A0A3C1KEI4"/>
<proteinExistence type="predicted"/>
<feature type="non-terminal residue" evidence="1">
    <location>
        <position position="1"/>
    </location>
</feature>
<name>A0A3C1KEI4_9MICO</name>
<comment type="caution">
    <text evidence="1">The sequence shown here is derived from an EMBL/GenBank/DDBJ whole genome shotgun (WGS) entry which is preliminary data.</text>
</comment>
<reference evidence="1 2" key="1">
    <citation type="journal article" date="2018" name="Nat. Biotechnol.">
        <title>A standardized bacterial taxonomy based on genome phylogeny substantially revises the tree of life.</title>
        <authorList>
            <person name="Parks D.H."/>
            <person name="Chuvochina M."/>
            <person name="Waite D.W."/>
            <person name="Rinke C."/>
            <person name="Skarshewski A."/>
            <person name="Chaumeil P.A."/>
            <person name="Hugenholtz P."/>
        </authorList>
    </citation>
    <scope>NUCLEOTIDE SEQUENCE [LARGE SCALE GENOMIC DNA]</scope>
    <source>
        <strain evidence="1">UBA9152</strain>
    </source>
</reference>